<dbReference type="RefSeq" id="WP_242025982.1">
    <property type="nucleotide sequence ID" value="NZ_BJCF01000027.1"/>
</dbReference>
<name>A0A480AEC4_9CYAN</name>
<dbReference type="EMBL" id="BJCF01000027">
    <property type="protein sequence ID" value="GCL42782.1"/>
    <property type="molecule type" value="Genomic_DNA"/>
</dbReference>
<dbReference type="Proteomes" id="UP000299367">
    <property type="component" value="Unassembled WGS sequence"/>
</dbReference>
<organism evidence="1 2">
    <name type="scientific">Dolichospermum planctonicum</name>
    <dbReference type="NCBI Taxonomy" id="136072"/>
    <lineage>
        <taxon>Bacteria</taxon>
        <taxon>Bacillati</taxon>
        <taxon>Cyanobacteriota</taxon>
        <taxon>Cyanophyceae</taxon>
        <taxon>Nostocales</taxon>
        <taxon>Aphanizomenonaceae</taxon>
        <taxon>Dolichospermum</taxon>
    </lineage>
</organism>
<dbReference type="AlphaFoldDB" id="A0A480AEC4"/>
<evidence type="ECO:0000313" key="2">
    <source>
        <dbReference type="Proteomes" id="UP000299367"/>
    </source>
</evidence>
<reference evidence="2" key="1">
    <citation type="submission" date="2019-02" db="EMBL/GenBank/DDBJ databases">
        <title>Draft genome sequence of Dolichospermum planctonicum NIES-80.</title>
        <authorList>
            <person name="Yamaguchi H."/>
            <person name="Suzuki S."/>
            <person name="Kawachi M."/>
        </authorList>
    </citation>
    <scope>NUCLEOTIDE SEQUENCE [LARGE SCALE GENOMIC DNA]</scope>
    <source>
        <strain evidence="2">NIES-80</strain>
    </source>
</reference>
<sequence>MMIPKIKILQEDQSYTFSSYFDLPYETDDILREFDYSFIKTELSLPQTDQPIDELLLVKEKMRKILPLISLSSETARRETLVAPILIEIIAICNCQLKIEYPLRVSDRLKGTLDYLLQSRHDLLVIEAKKDDLTKGFTQLAVELIALSQVTEQDIFYGAVTIGTLWQFGKLDKVEKTIYQDLNLFKIPDDLLDLGKVLLGILA</sequence>
<evidence type="ECO:0008006" key="3">
    <source>
        <dbReference type="Google" id="ProtNLM"/>
    </source>
</evidence>
<proteinExistence type="predicted"/>
<evidence type="ECO:0000313" key="1">
    <source>
        <dbReference type="EMBL" id="GCL42782.1"/>
    </source>
</evidence>
<comment type="caution">
    <text evidence="1">The sequence shown here is derived from an EMBL/GenBank/DDBJ whole genome shotgun (WGS) entry which is preliminary data.</text>
</comment>
<accession>A0A480AEC4</accession>
<protein>
    <recommendedName>
        <fullName evidence="3">Type I restriction enzyme R protein N-terminal domain-containing protein</fullName>
    </recommendedName>
</protein>
<gene>
    <name evidence="1" type="ORF">NIES80_24900</name>
</gene>